<sequence>MRAASGRALHRDQVPAAAGGGRTGGAGAPRPGAGGGPGAPRGVPERAGRLRQDHLAAQAGARARRRRLRHLLGEPGCAG</sequence>
<accession>A0ABX0NGH1</accession>
<feature type="compositionally biased region" description="Gly residues" evidence="1">
    <location>
        <begin position="18"/>
        <end position="39"/>
    </location>
</feature>
<protein>
    <submittedName>
        <fullName evidence="2">Uncharacterized protein</fullName>
    </submittedName>
</protein>
<reference evidence="2 3" key="1">
    <citation type="submission" date="2019-10" db="EMBL/GenBank/DDBJ databases">
        <title>Taxonomy of Antarctic Massilia spp.: description of Massilia rubra sp. nov., Massilia aquatica sp. nov., Massilia mucilaginosa sp. nov., Massilia frigida sp. nov. isolated from streams, lakes and regoliths.</title>
        <authorList>
            <person name="Holochova P."/>
            <person name="Sedlacek I."/>
            <person name="Kralova S."/>
            <person name="Maslanova I."/>
            <person name="Busse H.-J."/>
            <person name="Stankova E."/>
            <person name="Vrbovska V."/>
            <person name="Kovarovic V."/>
            <person name="Bartak M."/>
            <person name="Svec P."/>
            <person name="Pantucek R."/>
        </authorList>
    </citation>
    <scope>NUCLEOTIDE SEQUENCE [LARGE SCALE GENOMIC DNA]</scope>
    <source>
        <strain evidence="2 3">CCM 8695</strain>
    </source>
</reference>
<dbReference type="Proteomes" id="UP000621455">
    <property type="component" value="Unassembled WGS sequence"/>
</dbReference>
<dbReference type="EMBL" id="WHJG01000028">
    <property type="protein sequence ID" value="NHZ82084.1"/>
    <property type="molecule type" value="Genomic_DNA"/>
</dbReference>
<organism evidence="2 3">
    <name type="scientific">Massilia frigida</name>
    <dbReference type="NCBI Taxonomy" id="2609281"/>
    <lineage>
        <taxon>Bacteria</taxon>
        <taxon>Pseudomonadati</taxon>
        <taxon>Pseudomonadota</taxon>
        <taxon>Betaproteobacteria</taxon>
        <taxon>Burkholderiales</taxon>
        <taxon>Oxalobacteraceae</taxon>
        <taxon>Telluria group</taxon>
        <taxon>Massilia</taxon>
    </lineage>
</organism>
<proteinExistence type="predicted"/>
<keyword evidence="3" id="KW-1185">Reference proteome</keyword>
<evidence type="ECO:0000313" key="3">
    <source>
        <dbReference type="Proteomes" id="UP000621455"/>
    </source>
</evidence>
<feature type="region of interest" description="Disordered" evidence="1">
    <location>
        <begin position="1"/>
        <end position="62"/>
    </location>
</feature>
<evidence type="ECO:0000256" key="1">
    <source>
        <dbReference type="SAM" id="MobiDB-lite"/>
    </source>
</evidence>
<feature type="compositionally biased region" description="Basic and acidic residues" evidence="1">
    <location>
        <begin position="43"/>
        <end position="54"/>
    </location>
</feature>
<evidence type="ECO:0000313" key="2">
    <source>
        <dbReference type="EMBL" id="NHZ82084.1"/>
    </source>
</evidence>
<gene>
    <name evidence="2" type="ORF">F2P44_22800</name>
</gene>
<name>A0ABX0NGH1_9BURK</name>
<comment type="caution">
    <text evidence="2">The sequence shown here is derived from an EMBL/GenBank/DDBJ whole genome shotgun (WGS) entry which is preliminary data.</text>
</comment>